<proteinExistence type="predicted"/>
<dbReference type="PANTHER" id="PTHR33119:SF1">
    <property type="entry name" value="FE2OG DIOXYGENASE DOMAIN-CONTAINING PROTEIN"/>
    <property type="match status" value="1"/>
</dbReference>
<accession>A0A6G1K282</accession>
<gene>
    <name evidence="3" type="ORF">K504DRAFT_459421</name>
</gene>
<protein>
    <submittedName>
        <fullName evidence="3">Uncharacterized protein</fullName>
    </submittedName>
</protein>
<dbReference type="OrthoDB" id="415532at2759"/>
<dbReference type="InterPro" id="IPR049192">
    <property type="entry name" value="DUF4246_C"/>
</dbReference>
<name>A0A6G1K282_9PLEO</name>
<dbReference type="InterPro" id="IPR025340">
    <property type="entry name" value="DUF4246"/>
</dbReference>
<reference evidence="3" key="1">
    <citation type="journal article" date="2020" name="Stud. Mycol.">
        <title>101 Dothideomycetes genomes: a test case for predicting lifestyles and emergence of pathogens.</title>
        <authorList>
            <person name="Haridas S."/>
            <person name="Albert R."/>
            <person name="Binder M."/>
            <person name="Bloem J."/>
            <person name="Labutti K."/>
            <person name="Salamov A."/>
            <person name="Andreopoulos B."/>
            <person name="Baker S."/>
            <person name="Barry K."/>
            <person name="Bills G."/>
            <person name="Bluhm B."/>
            <person name="Cannon C."/>
            <person name="Castanera R."/>
            <person name="Culley D."/>
            <person name="Daum C."/>
            <person name="Ezra D."/>
            <person name="Gonzalez J."/>
            <person name="Henrissat B."/>
            <person name="Kuo A."/>
            <person name="Liang C."/>
            <person name="Lipzen A."/>
            <person name="Lutzoni F."/>
            <person name="Magnuson J."/>
            <person name="Mondo S."/>
            <person name="Nolan M."/>
            <person name="Ohm R."/>
            <person name="Pangilinan J."/>
            <person name="Park H.-J."/>
            <person name="Ramirez L."/>
            <person name="Alfaro M."/>
            <person name="Sun H."/>
            <person name="Tritt A."/>
            <person name="Yoshinaga Y."/>
            <person name="Zwiers L.-H."/>
            <person name="Turgeon B."/>
            <person name="Goodwin S."/>
            <person name="Spatafora J."/>
            <person name="Crous P."/>
            <person name="Grigoriev I."/>
        </authorList>
    </citation>
    <scope>NUCLEOTIDE SEQUENCE</scope>
    <source>
        <strain evidence="3">CBS 279.74</strain>
    </source>
</reference>
<dbReference type="AlphaFoldDB" id="A0A6G1K282"/>
<dbReference type="Pfam" id="PF14033">
    <property type="entry name" value="DUF4246"/>
    <property type="match status" value="1"/>
</dbReference>
<sequence length="685" mass="77355">MAPTSALPAMKYPGLGLPLRHLDQDEYGFYPIGAHGSCRGSKSDILPVRELAMMNIMDRLSDKEDWQKKVFDEVIVSKWREEALAIPDDVFWEQAFQEKAQYFSESGNVEMRDDSSLDNITALEEIMTEDTFDCCIEELQSKAKYYETTGIIPTLDACAAVVKSDRLVCPELHESLRLAFVKLQADHAASPDWHPNSGNMVQDLVHPSMYPLVYDRSRVLQEELVGISDAVEKWAGKGDTIQKEKSTVDSRNHILYGVGRGNVPPEYWSDTYQWLPANVALHGDGSVNFTSYINNLHPTKYPDIYRTIEKLIETSIPAWEQCLALAAGYKKIDGPGRCESRFVPPDEQADDEVSDNWDPSDPQEVADVEVKWDEFPYADYDPEYDDETECKWKLLRKPIFPEPCFWDVDYTPKPEQRLARFQASGLQVIVKMASIELTPEKPEFPTGGWHIEGQMNEHIAATALYYLDSENVTSSNLSFRMQTSAYLDDEIRVGQGAYTWLEQVYGTGLSGRKSPCLQNYGSVETPQGRLLAFPNVFQHRVSSFKLVDPTKPGHRRFVALWLVDPTKRIISTANVPPQQQDWWVDSILGVSPESRNAALSKLPADLVSLLEEKGALAEGSGVRAGTLPAELLEMVREHLNADPTAFPMGVDEARDHRSNLMKVRGAFVRVAEKGWQQHSYSFCEH</sequence>
<dbReference type="InterPro" id="IPR049207">
    <property type="entry name" value="DUF4246_N"/>
</dbReference>
<keyword evidence="4" id="KW-1185">Reference proteome</keyword>
<dbReference type="PANTHER" id="PTHR33119">
    <property type="entry name" value="IFI3P"/>
    <property type="match status" value="1"/>
</dbReference>
<feature type="domain" description="DUF4246" evidence="2">
    <location>
        <begin position="12"/>
        <end position="82"/>
    </location>
</feature>
<evidence type="ECO:0000259" key="1">
    <source>
        <dbReference type="Pfam" id="PF14033"/>
    </source>
</evidence>
<dbReference type="Pfam" id="PF21666">
    <property type="entry name" value="DUF4246_N"/>
    <property type="match status" value="1"/>
</dbReference>
<evidence type="ECO:0000313" key="3">
    <source>
        <dbReference type="EMBL" id="KAF2706979.1"/>
    </source>
</evidence>
<evidence type="ECO:0000259" key="2">
    <source>
        <dbReference type="Pfam" id="PF21666"/>
    </source>
</evidence>
<dbReference type="Proteomes" id="UP000799428">
    <property type="component" value="Unassembled WGS sequence"/>
</dbReference>
<feature type="domain" description="DUF4246" evidence="1">
    <location>
        <begin position="130"/>
        <end position="585"/>
    </location>
</feature>
<organism evidence="3 4">
    <name type="scientific">Pleomassaria siparia CBS 279.74</name>
    <dbReference type="NCBI Taxonomy" id="1314801"/>
    <lineage>
        <taxon>Eukaryota</taxon>
        <taxon>Fungi</taxon>
        <taxon>Dikarya</taxon>
        <taxon>Ascomycota</taxon>
        <taxon>Pezizomycotina</taxon>
        <taxon>Dothideomycetes</taxon>
        <taxon>Pleosporomycetidae</taxon>
        <taxon>Pleosporales</taxon>
        <taxon>Pleomassariaceae</taxon>
        <taxon>Pleomassaria</taxon>
    </lineage>
</organism>
<evidence type="ECO:0000313" key="4">
    <source>
        <dbReference type="Proteomes" id="UP000799428"/>
    </source>
</evidence>
<dbReference type="EMBL" id="MU005775">
    <property type="protein sequence ID" value="KAF2706979.1"/>
    <property type="molecule type" value="Genomic_DNA"/>
</dbReference>